<name>A0A3B1B9J4_9ZZZZ</name>
<feature type="compositionally biased region" description="Polar residues" evidence="1">
    <location>
        <begin position="65"/>
        <end position="77"/>
    </location>
</feature>
<keyword evidence="2" id="KW-1133">Transmembrane helix</keyword>
<sequence>MEDSSGSVQQAHMNTTDTIIQAAKLKQEKSLKGGAIIAVAALLIAVAVYGFYQYAGKSPSESVSSAATAHQTSNPNPAANKASVVDTAEQREAFKNALGKFEQDIQPILDAPGLINWSRKRVAAINLLKEQAVIEFAKGLYLSATATLEEVEADTLALKVQWNAEFQKNYVKAQQAFESDDDSRATLSLNKALNLKPDNREALALQARLEVLPEVIRLQQQHKIAVIENNPEKQLAILRDIVALDPQRPVASASIQRLEKQLAEGAYSRLVNKALEGIEYSDPSSAAAAIAKASKIKPNSPELAMLNQQLNALQSEHALARSHVQAKKLKAQDDWQGVRTSMQRADAQPDSNKTTQQYLDAADKITALQKRADAYLTNHERLKDANIRHGAKSLVRESVPHLAESDSLSKKVFQLSKLLDRAATLITVRVISDGKTDIAVLGEGIVGEVFQKDIKLSPGRYILEGKRRGYRNKQIILNVDSEQPLMEATLVCDERIR</sequence>
<feature type="region of interest" description="Disordered" evidence="1">
    <location>
        <begin position="65"/>
        <end position="84"/>
    </location>
</feature>
<dbReference type="AlphaFoldDB" id="A0A3B1B9J4"/>
<evidence type="ECO:0008006" key="4">
    <source>
        <dbReference type="Google" id="ProtNLM"/>
    </source>
</evidence>
<evidence type="ECO:0000256" key="2">
    <source>
        <dbReference type="SAM" id="Phobius"/>
    </source>
</evidence>
<evidence type="ECO:0000256" key="1">
    <source>
        <dbReference type="SAM" id="MobiDB-lite"/>
    </source>
</evidence>
<dbReference type="EMBL" id="UOFX01000034">
    <property type="protein sequence ID" value="VAX08078.1"/>
    <property type="molecule type" value="Genomic_DNA"/>
</dbReference>
<organism evidence="3">
    <name type="scientific">hydrothermal vent metagenome</name>
    <dbReference type="NCBI Taxonomy" id="652676"/>
    <lineage>
        <taxon>unclassified sequences</taxon>
        <taxon>metagenomes</taxon>
        <taxon>ecological metagenomes</taxon>
    </lineage>
</organism>
<accession>A0A3B1B9J4</accession>
<gene>
    <name evidence="3" type="ORF">MNBD_GAMMA26-1722</name>
</gene>
<feature type="transmembrane region" description="Helical" evidence="2">
    <location>
        <begin position="34"/>
        <end position="52"/>
    </location>
</feature>
<protein>
    <recommendedName>
        <fullName evidence="4">PEGA domain-containing protein</fullName>
    </recommendedName>
</protein>
<evidence type="ECO:0000313" key="3">
    <source>
        <dbReference type="EMBL" id="VAX08078.1"/>
    </source>
</evidence>
<proteinExistence type="predicted"/>
<keyword evidence="2" id="KW-0812">Transmembrane</keyword>
<reference evidence="3" key="1">
    <citation type="submission" date="2018-06" db="EMBL/GenBank/DDBJ databases">
        <authorList>
            <person name="Zhirakovskaya E."/>
        </authorList>
    </citation>
    <scope>NUCLEOTIDE SEQUENCE</scope>
</reference>
<keyword evidence="2" id="KW-0472">Membrane</keyword>